<dbReference type="EMBL" id="CAJZBQ010000016">
    <property type="protein sequence ID" value="CAG9316759.1"/>
    <property type="molecule type" value="Genomic_DNA"/>
</dbReference>
<comment type="similarity">
    <text evidence="2">Belongs to the HAP2/GCS1 family.</text>
</comment>
<dbReference type="InterPro" id="IPR018928">
    <property type="entry name" value="HAP2/GCS1_dom"/>
</dbReference>
<evidence type="ECO:0000256" key="11">
    <source>
        <dbReference type="SAM" id="MobiDB-lite"/>
    </source>
</evidence>
<name>A0AAU9IRT3_9CILI</name>
<keyword evidence="4 12" id="KW-0812">Transmembrane</keyword>
<sequence length="578" mass="63971">MIISLILSLQLASSYLIASSSIESCLNSGSNDMNCTNKLVVSLSVNNDQGADTESLETIINTTSTSEGSKQLVYPIKITLSKTKVTARYPLRYRQDFNSRARELVIFTSIFDCQDGAYSNSPTCGWKTDSKGDRIWDSQGYCCDCDFSQIIGLDDTTYTRGQSCQLFNLGTGSSSAHCLVWDELWYSAYEISTYQTYYLLTAYISKAYENGTYYQEKIVVSPSVPVQSSAEKDIIVRLIGDFSPNTPPPTLSDQYLFSASRPVSNTRVLMGSRYWMFIDGDDISWDGTQCNKVGSSYTAFRGQGNKCEMQPRSCFLNQLEDRHQTDIKRTANGQAPLYFISKEGNFSKVISNSDAYLQLNIDGNFGSLVTIELNGDKLKFITNVSKGKIDYAHIGNFEALSYDGVLDAQVSNVGNVAAQFTLGANCSSGVAAIEAKTFSLKAMESKDLEFDVNVQKSNASQYECNATLYNSIGIVVDYLVVNFNTSSRHTDTGSEGGNGPKLNGDNTTDSNPNDSCSESCPQWFNIFCFLVDGCWGDIIIFFSIIFGICLFVILTKFVIRRYGICCQKLFATKEDNKK</sequence>
<evidence type="ECO:0000256" key="2">
    <source>
        <dbReference type="ARBA" id="ARBA00010929"/>
    </source>
</evidence>
<accession>A0AAU9IRT3</accession>
<reference evidence="15" key="1">
    <citation type="submission" date="2021-09" db="EMBL/GenBank/DDBJ databases">
        <authorList>
            <consortium name="AG Swart"/>
            <person name="Singh M."/>
            <person name="Singh A."/>
            <person name="Seah K."/>
            <person name="Emmerich C."/>
        </authorList>
    </citation>
    <scope>NUCLEOTIDE SEQUENCE</scope>
    <source>
        <strain evidence="15">ATCC30299</strain>
    </source>
</reference>
<evidence type="ECO:0000256" key="5">
    <source>
        <dbReference type="ARBA" id="ARBA00022729"/>
    </source>
</evidence>
<comment type="subcellular location">
    <subcellularLocation>
        <location evidence="1">Cell membrane</location>
        <topology evidence="1">Single-pass type I membrane protein</topology>
    </subcellularLocation>
</comment>
<keyword evidence="8 12" id="KW-0472">Membrane</keyword>
<keyword evidence="5 13" id="KW-0732">Signal</keyword>
<feature type="compositionally biased region" description="Polar residues" evidence="11">
    <location>
        <begin position="504"/>
        <end position="513"/>
    </location>
</feature>
<evidence type="ECO:0000256" key="8">
    <source>
        <dbReference type="ARBA" id="ARBA00023136"/>
    </source>
</evidence>
<feature type="chain" id="PRO_5043493769" description="Generative cell specific-1/HAP2 domain-containing protein" evidence="13">
    <location>
        <begin position="20"/>
        <end position="578"/>
    </location>
</feature>
<evidence type="ECO:0000256" key="3">
    <source>
        <dbReference type="ARBA" id="ARBA00022475"/>
    </source>
</evidence>
<dbReference type="GO" id="GO:0005886">
    <property type="term" value="C:plasma membrane"/>
    <property type="evidence" value="ECO:0007669"/>
    <property type="project" value="UniProtKB-SubCell"/>
</dbReference>
<dbReference type="Proteomes" id="UP001162131">
    <property type="component" value="Unassembled WGS sequence"/>
</dbReference>
<keyword evidence="9" id="KW-1015">Disulfide bond</keyword>
<gene>
    <name evidence="15" type="ORF">BSTOLATCC_MIC16861</name>
</gene>
<evidence type="ECO:0000256" key="13">
    <source>
        <dbReference type="SAM" id="SignalP"/>
    </source>
</evidence>
<dbReference type="AlphaFoldDB" id="A0AAU9IRT3"/>
<dbReference type="GO" id="GO:0007338">
    <property type="term" value="P:single fertilization"/>
    <property type="evidence" value="ECO:0007669"/>
    <property type="project" value="UniProtKB-KW"/>
</dbReference>
<evidence type="ECO:0000256" key="9">
    <source>
        <dbReference type="ARBA" id="ARBA00023157"/>
    </source>
</evidence>
<evidence type="ECO:0000256" key="6">
    <source>
        <dbReference type="ARBA" id="ARBA00022989"/>
    </source>
</evidence>
<evidence type="ECO:0000256" key="10">
    <source>
        <dbReference type="ARBA" id="ARBA00023279"/>
    </source>
</evidence>
<evidence type="ECO:0000313" key="15">
    <source>
        <dbReference type="EMBL" id="CAG9316759.1"/>
    </source>
</evidence>
<keyword evidence="10" id="KW-0278">Fertilization</keyword>
<feature type="region of interest" description="Disordered" evidence="11">
    <location>
        <begin position="489"/>
        <end position="513"/>
    </location>
</feature>
<feature type="domain" description="Generative cell specific-1/HAP2" evidence="14">
    <location>
        <begin position="33"/>
        <end position="534"/>
    </location>
</feature>
<feature type="transmembrane region" description="Helical" evidence="12">
    <location>
        <begin position="538"/>
        <end position="559"/>
    </location>
</feature>
<keyword evidence="3" id="KW-1003">Cell membrane</keyword>
<keyword evidence="6 12" id="KW-1133">Transmembrane helix</keyword>
<evidence type="ECO:0000313" key="16">
    <source>
        <dbReference type="Proteomes" id="UP001162131"/>
    </source>
</evidence>
<protein>
    <recommendedName>
        <fullName evidence="14">Generative cell specific-1/HAP2 domain-containing protein</fullName>
    </recommendedName>
</protein>
<dbReference type="InterPro" id="IPR040326">
    <property type="entry name" value="HAP2/GCS1"/>
</dbReference>
<feature type="signal peptide" evidence="13">
    <location>
        <begin position="1"/>
        <end position="19"/>
    </location>
</feature>
<evidence type="ECO:0000259" key="14">
    <source>
        <dbReference type="Pfam" id="PF10699"/>
    </source>
</evidence>
<keyword evidence="16" id="KW-1185">Reference proteome</keyword>
<proteinExistence type="inferred from homology"/>
<evidence type="ECO:0000256" key="1">
    <source>
        <dbReference type="ARBA" id="ARBA00004251"/>
    </source>
</evidence>
<evidence type="ECO:0000256" key="12">
    <source>
        <dbReference type="SAM" id="Phobius"/>
    </source>
</evidence>
<evidence type="ECO:0000256" key="4">
    <source>
        <dbReference type="ARBA" id="ARBA00022692"/>
    </source>
</evidence>
<keyword evidence="7" id="KW-0446">Lipid-binding</keyword>
<dbReference type="PANTHER" id="PTHR31764:SF0">
    <property type="entry name" value="GENERATIVE CELL SPECIFIC-1_HAP2 DOMAIN-CONTAINING PROTEIN"/>
    <property type="match status" value="1"/>
</dbReference>
<organism evidence="15 16">
    <name type="scientific">Blepharisma stoltei</name>
    <dbReference type="NCBI Taxonomy" id="1481888"/>
    <lineage>
        <taxon>Eukaryota</taxon>
        <taxon>Sar</taxon>
        <taxon>Alveolata</taxon>
        <taxon>Ciliophora</taxon>
        <taxon>Postciliodesmatophora</taxon>
        <taxon>Heterotrichea</taxon>
        <taxon>Heterotrichida</taxon>
        <taxon>Blepharismidae</taxon>
        <taxon>Blepharisma</taxon>
    </lineage>
</organism>
<dbReference type="Pfam" id="PF10699">
    <property type="entry name" value="HAP2-GCS1"/>
    <property type="match status" value="1"/>
</dbReference>
<dbReference type="PANTHER" id="PTHR31764">
    <property type="entry name" value="PROTEIN HAPLESS 2"/>
    <property type="match status" value="1"/>
</dbReference>
<comment type="caution">
    <text evidence="15">The sequence shown here is derived from an EMBL/GenBank/DDBJ whole genome shotgun (WGS) entry which is preliminary data.</text>
</comment>
<evidence type="ECO:0000256" key="7">
    <source>
        <dbReference type="ARBA" id="ARBA00023121"/>
    </source>
</evidence>
<dbReference type="GO" id="GO:0008289">
    <property type="term" value="F:lipid binding"/>
    <property type="evidence" value="ECO:0007669"/>
    <property type="project" value="UniProtKB-KW"/>
</dbReference>